<gene>
    <name evidence="7" type="ORF">OFUS_LOCUS6982</name>
</gene>
<reference evidence="7" key="1">
    <citation type="submission" date="2022-03" db="EMBL/GenBank/DDBJ databases">
        <authorList>
            <person name="Martin C."/>
        </authorList>
    </citation>
    <scope>NUCLEOTIDE SEQUENCE</scope>
</reference>
<dbReference type="PROSITE" id="PS50262">
    <property type="entry name" value="G_PROTEIN_RECEP_F1_2"/>
    <property type="match status" value="1"/>
</dbReference>
<dbReference type="PANTHER" id="PTHR46641:SF25">
    <property type="entry name" value="CNMAMIDE RECEPTOR-RELATED"/>
    <property type="match status" value="1"/>
</dbReference>
<comment type="subcellular location">
    <subcellularLocation>
        <location evidence="1">Membrane</location>
    </subcellularLocation>
</comment>
<sequence length="481" mass="55309">MSLTQAIMEAHRMSLKRIGERARRLVPCRVIDLIDWCEMAIFQPVPYEMQHLEDYGYPPGLNGTNQTKDDLIDYVKNIYDTQLAEQALAKYLYIYISPILLFIGTFGNILAAIVLTKMSIKSCSTCVYLAVTAIIDLLVLYIKCGNDWLYNLNGTNLSNILLVYSDTVCKVYPFAFNFIAHLAIWVLVALAVETFIMCGHPEKVRKMCTIERVRAILLLLTVLLVFVNVHFFWSFAKIPLSESFNPGTDNGQICTWTNKASEEFQSIMWPIMDLIIAEVVPYVIIVILITLAGLKLLKQKSKSAVEILNEHKYSLNPDAIIQLRKTFLIILVLHLILTIPKFSFYIYKYFVEVQKMRKFDREYQSQTALANAICSELVYGLLSCKFFIYAGTCKKFRHELKSILTLVYRIHRRKSNRRKSEQLMGKPILNKGILQKFEDDMRNGGINAPQYVKYDTDFTPPDETLEPLSKPVEHEEIITSV</sequence>
<evidence type="ECO:0000256" key="5">
    <source>
        <dbReference type="SAM" id="Phobius"/>
    </source>
</evidence>
<dbReference type="OrthoDB" id="9990906at2759"/>
<dbReference type="GO" id="GO:0016020">
    <property type="term" value="C:membrane"/>
    <property type="evidence" value="ECO:0007669"/>
    <property type="project" value="UniProtKB-SubCell"/>
</dbReference>
<feature type="transmembrane region" description="Helical" evidence="5">
    <location>
        <begin position="174"/>
        <end position="196"/>
    </location>
</feature>
<feature type="transmembrane region" description="Helical" evidence="5">
    <location>
        <begin position="126"/>
        <end position="142"/>
    </location>
</feature>
<evidence type="ECO:0000313" key="7">
    <source>
        <dbReference type="EMBL" id="CAH1780272.1"/>
    </source>
</evidence>
<protein>
    <recommendedName>
        <fullName evidence="6">G-protein coupled receptors family 1 profile domain-containing protein</fullName>
    </recommendedName>
</protein>
<dbReference type="Pfam" id="PF00001">
    <property type="entry name" value="7tm_1"/>
    <property type="match status" value="1"/>
</dbReference>
<feature type="transmembrane region" description="Helical" evidence="5">
    <location>
        <begin position="92"/>
        <end position="114"/>
    </location>
</feature>
<feature type="transmembrane region" description="Helical" evidence="5">
    <location>
        <begin position="367"/>
        <end position="388"/>
    </location>
</feature>
<dbReference type="InterPro" id="IPR017452">
    <property type="entry name" value="GPCR_Rhodpsn_7TM"/>
</dbReference>
<dbReference type="GO" id="GO:0004930">
    <property type="term" value="F:G protein-coupled receptor activity"/>
    <property type="evidence" value="ECO:0007669"/>
    <property type="project" value="InterPro"/>
</dbReference>
<name>A0A8S4NI09_OWEFU</name>
<evidence type="ECO:0000259" key="6">
    <source>
        <dbReference type="PROSITE" id="PS50262"/>
    </source>
</evidence>
<evidence type="ECO:0000256" key="4">
    <source>
        <dbReference type="ARBA" id="ARBA00023136"/>
    </source>
</evidence>
<feature type="transmembrane region" description="Helical" evidence="5">
    <location>
        <begin position="216"/>
        <end position="236"/>
    </location>
</feature>
<evidence type="ECO:0000313" key="8">
    <source>
        <dbReference type="Proteomes" id="UP000749559"/>
    </source>
</evidence>
<evidence type="ECO:0000256" key="1">
    <source>
        <dbReference type="ARBA" id="ARBA00004370"/>
    </source>
</evidence>
<keyword evidence="4 5" id="KW-0472">Membrane</keyword>
<evidence type="ECO:0000256" key="3">
    <source>
        <dbReference type="ARBA" id="ARBA00022989"/>
    </source>
</evidence>
<proteinExistence type="predicted"/>
<dbReference type="Proteomes" id="UP000749559">
    <property type="component" value="Unassembled WGS sequence"/>
</dbReference>
<dbReference type="AlphaFoldDB" id="A0A8S4NI09"/>
<dbReference type="EMBL" id="CAIIXF020000003">
    <property type="protein sequence ID" value="CAH1780272.1"/>
    <property type="molecule type" value="Genomic_DNA"/>
</dbReference>
<comment type="caution">
    <text evidence="7">The sequence shown here is derived from an EMBL/GenBank/DDBJ whole genome shotgun (WGS) entry which is preliminary data.</text>
</comment>
<feature type="domain" description="G-protein coupled receptors family 1 profile" evidence="6">
    <location>
        <begin position="107"/>
        <end position="379"/>
    </location>
</feature>
<keyword evidence="3 5" id="KW-1133">Transmembrane helix</keyword>
<accession>A0A8S4NI09</accession>
<keyword evidence="8" id="KW-1185">Reference proteome</keyword>
<dbReference type="InterPro" id="IPR000276">
    <property type="entry name" value="GPCR_Rhodpsn"/>
</dbReference>
<evidence type="ECO:0000256" key="2">
    <source>
        <dbReference type="ARBA" id="ARBA00022692"/>
    </source>
</evidence>
<feature type="transmembrane region" description="Helical" evidence="5">
    <location>
        <begin position="274"/>
        <end position="294"/>
    </location>
</feature>
<dbReference type="PANTHER" id="PTHR46641">
    <property type="entry name" value="FMRFAMIDE RECEPTOR-RELATED"/>
    <property type="match status" value="1"/>
</dbReference>
<dbReference type="Gene3D" id="1.20.1070.10">
    <property type="entry name" value="Rhodopsin 7-helix transmembrane proteins"/>
    <property type="match status" value="1"/>
</dbReference>
<organism evidence="7 8">
    <name type="scientific">Owenia fusiformis</name>
    <name type="common">Polychaete worm</name>
    <dbReference type="NCBI Taxonomy" id="6347"/>
    <lineage>
        <taxon>Eukaryota</taxon>
        <taxon>Metazoa</taxon>
        <taxon>Spiralia</taxon>
        <taxon>Lophotrochozoa</taxon>
        <taxon>Annelida</taxon>
        <taxon>Polychaeta</taxon>
        <taxon>Sedentaria</taxon>
        <taxon>Canalipalpata</taxon>
        <taxon>Sabellida</taxon>
        <taxon>Oweniida</taxon>
        <taxon>Oweniidae</taxon>
        <taxon>Owenia</taxon>
    </lineage>
</organism>
<dbReference type="SUPFAM" id="SSF81321">
    <property type="entry name" value="Family A G protein-coupled receptor-like"/>
    <property type="match status" value="1"/>
</dbReference>
<feature type="transmembrane region" description="Helical" evidence="5">
    <location>
        <begin position="327"/>
        <end position="347"/>
    </location>
</feature>
<dbReference type="InterPro" id="IPR052954">
    <property type="entry name" value="GPCR-Ligand_Int"/>
</dbReference>
<keyword evidence="2 5" id="KW-0812">Transmembrane</keyword>